<evidence type="ECO:0000313" key="7">
    <source>
        <dbReference type="Proteomes" id="UP001162156"/>
    </source>
</evidence>
<dbReference type="PANTHER" id="PTHR46481">
    <property type="entry name" value="ZINC FINGER BED DOMAIN-CONTAINING PROTEIN 4"/>
    <property type="match status" value="1"/>
</dbReference>
<comment type="subcellular location">
    <subcellularLocation>
        <location evidence="1">Nucleus</location>
    </subcellularLocation>
</comment>
<dbReference type="AlphaFoldDB" id="A0AAV8XCF5"/>
<dbReference type="InterPro" id="IPR052035">
    <property type="entry name" value="ZnF_BED_domain_contain"/>
</dbReference>
<name>A0AAV8XCF5_9CUCU</name>
<dbReference type="Proteomes" id="UP001162156">
    <property type="component" value="Unassembled WGS sequence"/>
</dbReference>
<keyword evidence="5" id="KW-0539">Nucleus</keyword>
<dbReference type="GO" id="GO:0005634">
    <property type="term" value="C:nucleus"/>
    <property type="evidence" value="ECO:0007669"/>
    <property type="project" value="UniProtKB-SubCell"/>
</dbReference>
<evidence type="ECO:0000256" key="1">
    <source>
        <dbReference type="ARBA" id="ARBA00004123"/>
    </source>
</evidence>
<evidence type="ECO:0000256" key="5">
    <source>
        <dbReference type="ARBA" id="ARBA00023242"/>
    </source>
</evidence>
<gene>
    <name evidence="6" type="ORF">NQ314_012677</name>
</gene>
<dbReference type="GO" id="GO:0008270">
    <property type="term" value="F:zinc ion binding"/>
    <property type="evidence" value="ECO:0007669"/>
    <property type="project" value="UniProtKB-KW"/>
</dbReference>
<keyword evidence="3" id="KW-0863">Zinc-finger</keyword>
<keyword evidence="4" id="KW-0862">Zinc</keyword>
<reference evidence="6" key="1">
    <citation type="journal article" date="2023" name="Insect Mol. Biol.">
        <title>Genome sequencing provides insights into the evolution of gene families encoding plant cell wall-degrading enzymes in longhorned beetles.</title>
        <authorList>
            <person name="Shin N.R."/>
            <person name="Okamura Y."/>
            <person name="Kirsch R."/>
            <person name="Pauchet Y."/>
        </authorList>
    </citation>
    <scope>NUCLEOTIDE SEQUENCE</scope>
    <source>
        <strain evidence="6">RBIC_L_NR</strain>
    </source>
</reference>
<dbReference type="PANTHER" id="PTHR46481:SF10">
    <property type="entry name" value="ZINC FINGER BED DOMAIN-CONTAINING PROTEIN 39"/>
    <property type="match status" value="1"/>
</dbReference>
<dbReference type="EMBL" id="JANEYF010003531">
    <property type="protein sequence ID" value="KAJ8935700.1"/>
    <property type="molecule type" value="Genomic_DNA"/>
</dbReference>
<organism evidence="6 7">
    <name type="scientific">Rhamnusium bicolor</name>
    <dbReference type="NCBI Taxonomy" id="1586634"/>
    <lineage>
        <taxon>Eukaryota</taxon>
        <taxon>Metazoa</taxon>
        <taxon>Ecdysozoa</taxon>
        <taxon>Arthropoda</taxon>
        <taxon>Hexapoda</taxon>
        <taxon>Insecta</taxon>
        <taxon>Pterygota</taxon>
        <taxon>Neoptera</taxon>
        <taxon>Endopterygota</taxon>
        <taxon>Coleoptera</taxon>
        <taxon>Polyphaga</taxon>
        <taxon>Cucujiformia</taxon>
        <taxon>Chrysomeloidea</taxon>
        <taxon>Cerambycidae</taxon>
        <taxon>Lepturinae</taxon>
        <taxon>Rhagiini</taxon>
        <taxon>Rhamnusium</taxon>
    </lineage>
</organism>
<dbReference type="InterPro" id="IPR012337">
    <property type="entry name" value="RNaseH-like_sf"/>
</dbReference>
<keyword evidence="7" id="KW-1185">Reference proteome</keyword>
<dbReference type="SUPFAM" id="SSF53098">
    <property type="entry name" value="Ribonuclease H-like"/>
    <property type="match status" value="1"/>
</dbReference>
<sequence length="229" mass="26527">MLQRLTAIYVQGIIRFGCTFRSEIGKLRQQSVSAYIPRKISVSQHKKLDQLLLRLITTDLKWRHFGCYAHTVNLIVNDSLNLIQDTLSKVSKIVSHFRKSANAKNKLDIVQRQQGKEPKKLVKDVPTRWNSTYLMQNRFLELEEAIRTTLALIDGESLPVIPTEEWKFMKELVIVLKLFYDVMELMSAEKYVTLSLVIIVTNSLENVYSEMWDSSEFGNLSKNFIGNIK</sequence>
<evidence type="ECO:0000313" key="6">
    <source>
        <dbReference type="EMBL" id="KAJ8935700.1"/>
    </source>
</evidence>
<proteinExistence type="predicted"/>
<comment type="caution">
    <text evidence="6">The sequence shown here is derived from an EMBL/GenBank/DDBJ whole genome shotgun (WGS) entry which is preliminary data.</text>
</comment>
<accession>A0AAV8XCF5</accession>
<evidence type="ECO:0000256" key="4">
    <source>
        <dbReference type="ARBA" id="ARBA00022833"/>
    </source>
</evidence>
<evidence type="ECO:0000256" key="3">
    <source>
        <dbReference type="ARBA" id="ARBA00022771"/>
    </source>
</evidence>
<protein>
    <submittedName>
        <fullName evidence="6">Uncharacterized protein</fullName>
    </submittedName>
</protein>
<keyword evidence="2" id="KW-0479">Metal-binding</keyword>
<evidence type="ECO:0000256" key="2">
    <source>
        <dbReference type="ARBA" id="ARBA00022723"/>
    </source>
</evidence>